<proteinExistence type="predicted"/>
<dbReference type="InterPro" id="IPR012337">
    <property type="entry name" value="RNaseH-like_sf"/>
</dbReference>
<dbReference type="GO" id="GO:0004523">
    <property type="term" value="F:RNA-DNA hybrid ribonuclease activity"/>
    <property type="evidence" value="ECO:0007669"/>
    <property type="project" value="InterPro"/>
</dbReference>
<dbReference type="EMBL" id="BGPR01012936">
    <property type="protein sequence ID" value="GBN58465.1"/>
    <property type="molecule type" value="Genomic_DNA"/>
</dbReference>
<dbReference type="InterPro" id="IPR002156">
    <property type="entry name" value="RNaseH_domain"/>
</dbReference>
<accession>A0A4Y2Q2S7</accession>
<keyword evidence="3" id="KW-1185">Reference proteome</keyword>
<protein>
    <recommendedName>
        <fullName evidence="1">RNase H type-1 domain-containing protein</fullName>
    </recommendedName>
</protein>
<evidence type="ECO:0000313" key="3">
    <source>
        <dbReference type="Proteomes" id="UP000499080"/>
    </source>
</evidence>
<dbReference type="Proteomes" id="UP000499080">
    <property type="component" value="Unassembled WGS sequence"/>
</dbReference>
<dbReference type="GO" id="GO:0003676">
    <property type="term" value="F:nucleic acid binding"/>
    <property type="evidence" value="ECO:0007669"/>
    <property type="project" value="InterPro"/>
</dbReference>
<dbReference type="Pfam" id="PF00075">
    <property type="entry name" value="RNase_H"/>
    <property type="match status" value="1"/>
</dbReference>
<reference evidence="2 3" key="1">
    <citation type="journal article" date="2019" name="Sci. Rep.">
        <title>Orb-weaving spider Araneus ventricosus genome elucidates the spidroin gene catalogue.</title>
        <authorList>
            <person name="Kono N."/>
            <person name="Nakamura H."/>
            <person name="Ohtoshi R."/>
            <person name="Moran D.A.P."/>
            <person name="Shinohara A."/>
            <person name="Yoshida Y."/>
            <person name="Fujiwara M."/>
            <person name="Mori M."/>
            <person name="Tomita M."/>
            <person name="Arakawa K."/>
        </authorList>
    </citation>
    <scope>NUCLEOTIDE SEQUENCE [LARGE SCALE GENOMIC DNA]</scope>
</reference>
<name>A0A4Y2Q2S7_ARAVE</name>
<dbReference type="OrthoDB" id="6437652at2759"/>
<dbReference type="AlphaFoldDB" id="A0A4Y2Q2S7"/>
<evidence type="ECO:0000259" key="1">
    <source>
        <dbReference type="PROSITE" id="PS50879"/>
    </source>
</evidence>
<dbReference type="CDD" id="cd09276">
    <property type="entry name" value="Rnase_HI_RT_non_LTR"/>
    <property type="match status" value="1"/>
</dbReference>
<organism evidence="2 3">
    <name type="scientific">Araneus ventricosus</name>
    <name type="common">Orbweaver spider</name>
    <name type="synonym">Epeira ventricosa</name>
    <dbReference type="NCBI Taxonomy" id="182803"/>
    <lineage>
        <taxon>Eukaryota</taxon>
        <taxon>Metazoa</taxon>
        <taxon>Ecdysozoa</taxon>
        <taxon>Arthropoda</taxon>
        <taxon>Chelicerata</taxon>
        <taxon>Arachnida</taxon>
        <taxon>Araneae</taxon>
        <taxon>Araneomorphae</taxon>
        <taxon>Entelegynae</taxon>
        <taxon>Araneoidea</taxon>
        <taxon>Araneidae</taxon>
        <taxon>Araneus</taxon>
    </lineage>
</organism>
<comment type="caution">
    <text evidence="2">The sequence shown here is derived from an EMBL/GenBank/DDBJ whole genome shotgun (WGS) entry which is preliminary data.</text>
</comment>
<dbReference type="Gene3D" id="3.30.420.10">
    <property type="entry name" value="Ribonuclease H-like superfamily/Ribonuclease H"/>
    <property type="match status" value="1"/>
</dbReference>
<sequence>MNDADFVVYTDGSGIDVNVGASVCIFKNNILFNSFKFKLASFNSVFQAELAAINFAAGWVLENSYKINIFTDSLSSIEILKKSSSKLNYIHQIKNNMFRAIGSVGLSWVKAHADIPGNKLADQFAKAATTKGESLLLPAPYSYLKKFITTYILKNWQRDWEESKSGIRVKEFAPLADSTLLTHN</sequence>
<dbReference type="PROSITE" id="PS50879">
    <property type="entry name" value="RNASE_H_1"/>
    <property type="match status" value="1"/>
</dbReference>
<dbReference type="SUPFAM" id="SSF53098">
    <property type="entry name" value="Ribonuclease H-like"/>
    <property type="match status" value="1"/>
</dbReference>
<feature type="domain" description="RNase H type-1" evidence="1">
    <location>
        <begin position="2"/>
        <end position="130"/>
    </location>
</feature>
<evidence type="ECO:0000313" key="2">
    <source>
        <dbReference type="EMBL" id="GBN58465.1"/>
    </source>
</evidence>
<gene>
    <name evidence="2" type="ORF">AVEN_187343_1</name>
</gene>
<dbReference type="InterPro" id="IPR036397">
    <property type="entry name" value="RNaseH_sf"/>
</dbReference>